<comment type="subcellular location">
    <subcellularLocation>
        <location evidence="2">Cytoplasm</location>
        <location evidence="2">Cytoskeleton</location>
        <location evidence="2">Spindle</location>
    </subcellularLocation>
    <subcellularLocation>
        <location evidence="1">Nucleus</location>
    </subcellularLocation>
</comment>
<feature type="compositionally biased region" description="Basic and acidic residues" evidence="8">
    <location>
        <begin position="226"/>
        <end position="237"/>
    </location>
</feature>
<feature type="compositionally biased region" description="Basic and acidic residues" evidence="8">
    <location>
        <begin position="683"/>
        <end position="746"/>
    </location>
</feature>
<evidence type="ECO:0000313" key="11">
    <source>
        <dbReference type="Proteomes" id="UP000306954"/>
    </source>
</evidence>
<feature type="compositionally biased region" description="Basic and acidic residues" evidence="8">
    <location>
        <begin position="557"/>
        <end position="570"/>
    </location>
</feature>
<reference evidence="10 11" key="1">
    <citation type="submission" date="2019-03" db="EMBL/GenBank/DDBJ databases">
        <title>Sequencing 23 genomes of Wallemia ichthyophaga.</title>
        <authorList>
            <person name="Gostincar C."/>
        </authorList>
    </citation>
    <scope>NUCLEOTIDE SEQUENCE [LARGE SCALE GENOMIC DNA]</scope>
    <source>
        <strain evidence="10 11">EXF-8621</strain>
    </source>
</reference>
<evidence type="ECO:0000256" key="8">
    <source>
        <dbReference type="SAM" id="MobiDB-lite"/>
    </source>
</evidence>
<feature type="compositionally biased region" description="Polar residues" evidence="8">
    <location>
        <begin position="140"/>
        <end position="154"/>
    </location>
</feature>
<feature type="compositionally biased region" description="Polar residues" evidence="8">
    <location>
        <begin position="807"/>
        <end position="816"/>
    </location>
</feature>
<feature type="compositionally biased region" description="Acidic residues" evidence="8">
    <location>
        <begin position="581"/>
        <end position="591"/>
    </location>
</feature>
<dbReference type="PANTHER" id="PTHR13142:SF1">
    <property type="entry name" value="INNER CENTROMERE PROTEIN"/>
    <property type="match status" value="1"/>
</dbReference>
<feature type="compositionally biased region" description="Basic and acidic residues" evidence="8">
    <location>
        <begin position="81"/>
        <end position="102"/>
    </location>
</feature>
<feature type="compositionally biased region" description="Acidic residues" evidence="8">
    <location>
        <begin position="474"/>
        <end position="486"/>
    </location>
</feature>
<feature type="compositionally biased region" description="Low complexity" evidence="8">
    <location>
        <begin position="107"/>
        <end position="121"/>
    </location>
</feature>
<feature type="compositionally biased region" description="Polar residues" evidence="8">
    <location>
        <begin position="313"/>
        <end position="334"/>
    </location>
</feature>
<evidence type="ECO:0000256" key="5">
    <source>
        <dbReference type="ARBA" id="ARBA00022829"/>
    </source>
</evidence>
<comment type="similarity">
    <text evidence="3">Belongs to the INCENP family.</text>
</comment>
<keyword evidence="4" id="KW-0963">Cytoplasm</keyword>
<evidence type="ECO:0000256" key="1">
    <source>
        <dbReference type="ARBA" id="ARBA00004123"/>
    </source>
</evidence>
<evidence type="ECO:0000313" key="10">
    <source>
        <dbReference type="EMBL" id="TIB14027.1"/>
    </source>
</evidence>
<feature type="compositionally biased region" description="Low complexity" evidence="8">
    <location>
        <begin position="395"/>
        <end position="418"/>
    </location>
</feature>
<evidence type="ECO:0000256" key="3">
    <source>
        <dbReference type="ARBA" id="ARBA00010042"/>
    </source>
</evidence>
<dbReference type="EMBL" id="SPOF01000012">
    <property type="protein sequence ID" value="TIB14027.1"/>
    <property type="molecule type" value="Genomic_DNA"/>
</dbReference>
<keyword evidence="5" id="KW-0159">Chromosome partition</keyword>
<dbReference type="GO" id="GO:0007059">
    <property type="term" value="P:chromosome segregation"/>
    <property type="evidence" value="ECO:0007669"/>
    <property type="project" value="UniProtKB-KW"/>
</dbReference>
<feature type="compositionally biased region" description="Basic and acidic residues" evidence="8">
    <location>
        <begin position="130"/>
        <end position="139"/>
    </location>
</feature>
<feature type="region of interest" description="Disordered" evidence="8">
    <location>
        <begin position="74"/>
        <end position="904"/>
    </location>
</feature>
<proteinExistence type="inferred from homology"/>
<gene>
    <name evidence="10" type="ORF">E3P90_01419</name>
</gene>
<name>A0A4T0HQ64_WALIC</name>
<dbReference type="PANTHER" id="PTHR13142">
    <property type="entry name" value="INNER CENTROMERE PROTEIN"/>
    <property type="match status" value="1"/>
</dbReference>
<dbReference type="Proteomes" id="UP000306954">
    <property type="component" value="Unassembled WGS sequence"/>
</dbReference>
<feature type="compositionally biased region" description="Polar residues" evidence="8">
    <location>
        <begin position="660"/>
        <end position="679"/>
    </location>
</feature>
<protein>
    <recommendedName>
        <fullName evidence="9">Inner centromere protein ARK-binding domain-containing protein</fullName>
    </recommendedName>
</protein>
<dbReference type="InterPro" id="IPR005635">
    <property type="entry name" value="Inner_centromere_prot_ARK-bd"/>
</dbReference>
<evidence type="ECO:0000259" key="9">
    <source>
        <dbReference type="Pfam" id="PF03941"/>
    </source>
</evidence>
<keyword evidence="7" id="KW-0539">Nucleus</keyword>
<accession>A0A4T0HQ64</accession>
<comment type="caution">
    <text evidence="10">The sequence shown here is derived from an EMBL/GenBank/DDBJ whole genome shotgun (WGS) entry which is preliminary data.</text>
</comment>
<dbReference type="GO" id="GO:0005819">
    <property type="term" value="C:spindle"/>
    <property type="evidence" value="ECO:0007669"/>
    <property type="project" value="UniProtKB-SubCell"/>
</dbReference>
<sequence length="993" mass="111083">MNWATNIQSKIQQDAQQPLSILEDLVEDGCNFVDDFLSRFNSTQLAPTTELVKTPSRRHGSTRRTRAAIAAAQKSAKKIHQINEDVFNDKRDVSDGRERDAESVEQPKSPSLPAKSPSRLPITKKSVRMPQDEPSEHKSPNSPNLHKSSKSPPVNTFHKALLNIRDEKPEQNAQNNQNSQKSQNDTNDAAQVEEVLDEPEEILMQPQAQSQEEHKQKTSTDFTAPIRRDDDAKDKTKSPPRKSLAFASLPRRSPLKKSISTAKDSKDPSISRASWLSHSVKPGPNGLESERSSSIATVTSGKRKSDKMDESTVENGQSRKFNKSMSQEQQQPHQINEPKTPADALALKTAEIRKRLTQVAGTQKKPNLFDLPPKEAPVSLASEPIMQSEEDVKVSHSQRQSQSQLQPSQSHSQSQQSSVNAPSVPAVPIDESTTPPNSPPRKRAVDSWDSRMSANFPGAYPASDTGAEQKETSDEQEEEQEQEHEEEPIVEHATEQQQAPTPVPEAADLNQVDHMMPDDEAAQKHIEENENSHKSSVKHQDKDEPMDLSEITQQQKKQQEKEKAEEEDKSKNKRKHNTHEELEENDGDEEDQYRPNKQQATLKQPQPKPSLSVKPLQTTNKFRPRAGSTDNDKKNQFSNMLNSNVTQMGKSLNKKPSAVRMSSSTTGHQRMPSQVSVQLAQKDAAERVAAEKEKEKEKERKAAQRKEQEMRRVQAQKEAHEKQEAERRAQRDELAKRRREREEAAAAKKAQQQQERAQQQQERAQQQQKDRERAAAAASKKANEDESASRKLGTSTTGAVRPMHQRTPATRVSNAPVQRGLRPSASNGTLGYKAMNNAQSASTAVRDGKEKEKEAEAALPLPKPVPLLNNNASHNTESIELPDINSEYSDSEDDAPKNYDLPRWAESPNLKAQLQMQSTINPDEVFGMMRPLSMDDIFGVGQATNPNRHKFRARTSSANWSGADKLTPAEELAYAERMGFHGTTSKENNGKKK</sequence>
<feature type="compositionally biased region" description="Polar residues" evidence="8">
    <location>
        <begin position="595"/>
        <end position="604"/>
    </location>
</feature>
<feature type="compositionally biased region" description="Basic and acidic residues" evidence="8">
    <location>
        <begin position="846"/>
        <end position="856"/>
    </location>
</feature>
<organism evidence="10 11">
    <name type="scientific">Wallemia ichthyophaga</name>
    <dbReference type="NCBI Taxonomy" id="245174"/>
    <lineage>
        <taxon>Eukaryota</taxon>
        <taxon>Fungi</taxon>
        <taxon>Dikarya</taxon>
        <taxon>Basidiomycota</taxon>
        <taxon>Wallemiomycotina</taxon>
        <taxon>Wallemiomycetes</taxon>
        <taxon>Wallemiales</taxon>
        <taxon>Wallemiaceae</taxon>
        <taxon>Wallemia</taxon>
    </lineage>
</organism>
<feature type="compositionally biased region" description="Polar residues" evidence="8">
    <location>
        <begin position="636"/>
        <end position="650"/>
    </location>
</feature>
<evidence type="ECO:0000256" key="6">
    <source>
        <dbReference type="ARBA" id="ARBA00023212"/>
    </source>
</evidence>
<dbReference type="Pfam" id="PF03941">
    <property type="entry name" value="INCENP_ARK-bind"/>
    <property type="match status" value="1"/>
</dbReference>
<feature type="compositionally biased region" description="Low complexity" evidence="8">
    <location>
        <begin position="171"/>
        <end position="184"/>
    </location>
</feature>
<evidence type="ECO:0000256" key="4">
    <source>
        <dbReference type="ARBA" id="ARBA00022490"/>
    </source>
</evidence>
<dbReference type="OrthoDB" id="6123at2759"/>
<evidence type="ECO:0000256" key="7">
    <source>
        <dbReference type="ARBA" id="ARBA00023242"/>
    </source>
</evidence>
<feature type="compositionally biased region" description="Low complexity" evidence="8">
    <location>
        <begin position="747"/>
        <end position="767"/>
    </location>
</feature>
<evidence type="ECO:0000256" key="2">
    <source>
        <dbReference type="ARBA" id="ARBA00004186"/>
    </source>
</evidence>
<dbReference type="AlphaFoldDB" id="A0A4T0HQ64"/>
<keyword evidence="6" id="KW-0206">Cytoskeleton</keyword>
<feature type="domain" description="Inner centromere protein ARK-binding" evidence="9">
    <location>
        <begin position="883"/>
        <end position="938"/>
    </location>
</feature>
<feature type="compositionally biased region" description="Basic and acidic residues" evidence="8">
    <location>
        <begin position="515"/>
        <end position="545"/>
    </location>
</feature>
<dbReference type="GO" id="GO:0005634">
    <property type="term" value="C:nucleus"/>
    <property type="evidence" value="ECO:0007669"/>
    <property type="project" value="UniProtKB-SubCell"/>
</dbReference>